<name>A0A366LVE9_9ACTN</name>
<organism evidence="2 3">
    <name type="scientific">Spongiactinospora rosea</name>
    <dbReference type="NCBI Taxonomy" id="2248750"/>
    <lineage>
        <taxon>Bacteria</taxon>
        <taxon>Bacillati</taxon>
        <taxon>Actinomycetota</taxon>
        <taxon>Actinomycetes</taxon>
        <taxon>Streptosporangiales</taxon>
        <taxon>Streptosporangiaceae</taxon>
        <taxon>Spongiactinospora</taxon>
    </lineage>
</organism>
<keyword evidence="3" id="KW-1185">Reference proteome</keyword>
<dbReference type="Pfam" id="PF04149">
    <property type="entry name" value="DUF397"/>
    <property type="match status" value="1"/>
</dbReference>
<accession>A0A366LVE9</accession>
<proteinExistence type="predicted"/>
<protein>
    <submittedName>
        <fullName evidence="2">DUF397 domain-containing protein</fullName>
    </submittedName>
</protein>
<dbReference type="InterPro" id="IPR007278">
    <property type="entry name" value="DUF397"/>
</dbReference>
<gene>
    <name evidence="2" type="ORF">DP939_25485</name>
</gene>
<evidence type="ECO:0000259" key="1">
    <source>
        <dbReference type="Pfam" id="PF04149"/>
    </source>
</evidence>
<dbReference type="EMBL" id="QMEY01000012">
    <property type="protein sequence ID" value="RBQ17294.1"/>
    <property type="molecule type" value="Genomic_DNA"/>
</dbReference>
<comment type="caution">
    <text evidence="2">The sequence shown here is derived from an EMBL/GenBank/DDBJ whole genome shotgun (WGS) entry which is preliminary data.</text>
</comment>
<sequence length="73" mass="7778">MDKPRLSIADLADIVWRKSSHSGSGGGDCLEVADGVPGVVGVRDSKDSTGPALCFSPDEWRVFLKRVKAGDFD</sequence>
<dbReference type="OrthoDB" id="3432106at2"/>
<dbReference type="AlphaFoldDB" id="A0A366LVE9"/>
<dbReference type="Proteomes" id="UP000253303">
    <property type="component" value="Unassembled WGS sequence"/>
</dbReference>
<reference evidence="2 3" key="1">
    <citation type="submission" date="2018-06" db="EMBL/GenBank/DDBJ databases">
        <title>Sphaerisporangium craniellae sp. nov., isolated from a marine sponge in the South China Sea.</title>
        <authorList>
            <person name="Li L."/>
        </authorList>
    </citation>
    <scope>NUCLEOTIDE SEQUENCE [LARGE SCALE GENOMIC DNA]</scope>
    <source>
        <strain evidence="2 3">LHW63015</strain>
    </source>
</reference>
<evidence type="ECO:0000313" key="3">
    <source>
        <dbReference type="Proteomes" id="UP000253303"/>
    </source>
</evidence>
<feature type="domain" description="DUF397" evidence="1">
    <location>
        <begin position="15"/>
        <end position="68"/>
    </location>
</feature>
<evidence type="ECO:0000313" key="2">
    <source>
        <dbReference type="EMBL" id="RBQ17294.1"/>
    </source>
</evidence>